<protein>
    <submittedName>
        <fullName evidence="1">Uncharacterized protein</fullName>
    </submittedName>
</protein>
<dbReference type="Proteomes" id="UP000800200">
    <property type="component" value="Unassembled WGS sequence"/>
</dbReference>
<gene>
    <name evidence="1" type="ORF">K469DRAFT_381309</name>
</gene>
<reference evidence="1" key="1">
    <citation type="journal article" date="2020" name="Stud. Mycol.">
        <title>101 Dothideomycetes genomes: a test case for predicting lifestyles and emergence of pathogens.</title>
        <authorList>
            <person name="Haridas S."/>
            <person name="Albert R."/>
            <person name="Binder M."/>
            <person name="Bloem J."/>
            <person name="Labutti K."/>
            <person name="Salamov A."/>
            <person name="Andreopoulos B."/>
            <person name="Baker S."/>
            <person name="Barry K."/>
            <person name="Bills G."/>
            <person name="Bluhm B."/>
            <person name="Cannon C."/>
            <person name="Castanera R."/>
            <person name="Culley D."/>
            <person name="Daum C."/>
            <person name="Ezra D."/>
            <person name="Gonzalez J."/>
            <person name="Henrissat B."/>
            <person name="Kuo A."/>
            <person name="Liang C."/>
            <person name="Lipzen A."/>
            <person name="Lutzoni F."/>
            <person name="Magnuson J."/>
            <person name="Mondo S."/>
            <person name="Nolan M."/>
            <person name="Ohm R."/>
            <person name="Pangilinan J."/>
            <person name="Park H.-J."/>
            <person name="Ramirez L."/>
            <person name="Alfaro M."/>
            <person name="Sun H."/>
            <person name="Tritt A."/>
            <person name="Yoshinaga Y."/>
            <person name="Zwiers L.-H."/>
            <person name="Turgeon B."/>
            <person name="Goodwin S."/>
            <person name="Spatafora J."/>
            <person name="Crous P."/>
            <person name="Grigoriev I."/>
        </authorList>
    </citation>
    <scope>NUCLEOTIDE SEQUENCE</scope>
    <source>
        <strain evidence="1">CBS 207.26</strain>
    </source>
</reference>
<evidence type="ECO:0000313" key="2">
    <source>
        <dbReference type="Proteomes" id="UP000800200"/>
    </source>
</evidence>
<keyword evidence="2" id="KW-1185">Reference proteome</keyword>
<sequence length="78" mass="8640">MRAVLTAIVFLPPQSALPPFSLVASLTRRTKRLEKIDYVHAMPYHLALADHKSFPCAETSPVPVLGFCKAMLSRYLVG</sequence>
<evidence type="ECO:0000313" key="1">
    <source>
        <dbReference type="EMBL" id="KAF2177087.1"/>
    </source>
</evidence>
<organism evidence="1 2">
    <name type="scientific">Zopfia rhizophila CBS 207.26</name>
    <dbReference type="NCBI Taxonomy" id="1314779"/>
    <lineage>
        <taxon>Eukaryota</taxon>
        <taxon>Fungi</taxon>
        <taxon>Dikarya</taxon>
        <taxon>Ascomycota</taxon>
        <taxon>Pezizomycotina</taxon>
        <taxon>Dothideomycetes</taxon>
        <taxon>Dothideomycetes incertae sedis</taxon>
        <taxon>Zopfiaceae</taxon>
        <taxon>Zopfia</taxon>
    </lineage>
</organism>
<accession>A0A6A6DCD2</accession>
<proteinExistence type="predicted"/>
<dbReference type="AlphaFoldDB" id="A0A6A6DCD2"/>
<name>A0A6A6DCD2_9PEZI</name>
<dbReference type="EMBL" id="ML994695">
    <property type="protein sequence ID" value="KAF2177087.1"/>
    <property type="molecule type" value="Genomic_DNA"/>
</dbReference>